<dbReference type="InterPro" id="IPR009003">
    <property type="entry name" value="Peptidase_S1_PA"/>
</dbReference>
<dbReference type="InterPro" id="IPR001254">
    <property type="entry name" value="Trypsin_dom"/>
</dbReference>
<dbReference type="CDD" id="cd00190">
    <property type="entry name" value="Tryp_SPc"/>
    <property type="match status" value="1"/>
</dbReference>
<feature type="non-terminal residue" evidence="3">
    <location>
        <position position="1"/>
    </location>
</feature>
<gene>
    <name evidence="3" type="ORF">OSB1V03_LOCUS6994</name>
</gene>
<dbReference type="Pfam" id="PF00089">
    <property type="entry name" value="Trypsin"/>
    <property type="match status" value="2"/>
</dbReference>
<dbReference type="AlphaFoldDB" id="A0A7R9KRA1"/>
<keyword evidence="4" id="KW-1185">Reference proteome</keyword>
<dbReference type="EMBL" id="OC858515">
    <property type="protein sequence ID" value="CAD7626561.1"/>
    <property type="molecule type" value="Genomic_DNA"/>
</dbReference>
<evidence type="ECO:0000313" key="4">
    <source>
        <dbReference type="Proteomes" id="UP000759131"/>
    </source>
</evidence>
<dbReference type="OrthoDB" id="10061449at2759"/>
<dbReference type="GO" id="GO:0004252">
    <property type="term" value="F:serine-type endopeptidase activity"/>
    <property type="evidence" value="ECO:0007669"/>
    <property type="project" value="InterPro"/>
</dbReference>
<dbReference type="Gene3D" id="2.40.10.10">
    <property type="entry name" value="Trypsin-like serine proteases"/>
    <property type="match status" value="2"/>
</dbReference>
<dbReference type="Proteomes" id="UP000759131">
    <property type="component" value="Unassembled WGS sequence"/>
</dbReference>
<accession>A0A7R9KRA1</accession>
<reference evidence="3" key="1">
    <citation type="submission" date="2020-11" db="EMBL/GenBank/DDBJ databases">
        <authorList>
            <person name="Tran Van P."/>
        </authorList>
    </citation>
    <scope>NUCLEOTIDE SEQUENCE</scope>
</reference>
<dbReference type="PROSITE" id="PS00134">
    <property type="entry name" value="TRYPSIN_HIS"/>
    <property type="match status" value="2"/>
</dbReference>
<feature type="domain" description="Peptidase S1" evidence="2">
    <location>
        <begin position="301"/>
        <end position="412"/>
    </location>
</feature>
<dbReference type="EMBL" id="CAJPIZ010003940">
    <property type="protein sequence ID" value="CAG2106991.1"/>
    <property type="molecule type" value="Genomic_DNA"/>
</dbReference>
<dbReference type="InterPro" id="IPR018114">
    <property type="entry name" value="TRYPSIN_HIS"/>
</dbReference>
<keyword evidence="1" id="KW-1015">Disulfide bond</keyword>
<dbReference type="FunFam" id="2.40.10.10:FF:000068">
    <property type="entry name" value="transmembrane protease serine 2"/>
    <property type="match status" value="2"/>
</dbReference>
<dbReference type="PANTHER" id="PTHR24260">
    <property type="match status" value="1"/>
</dbReference>
<dbReference type="PROSITE" id="PS50240">
    <property type="entry name" value="TRYPSIN_DOM"/>
    <property type="match status" value="2"/>
</dbReference>
<evidence type="ECO:0000313" key="3">
    <source>
        <dbReference type="EMBL" id="CAD7626561.1"/>
    </source>
</evidence>
<dbReference type="InterPro" id="IPR043504">
    <property type="entry name" value="Peptidase_S1_PA_chymotrypsin"/>
</dbReference>
<proteinExistence type="predicted"/>
<evidence type="ECO:0000259" key="2">
    <source>
        <dbReference type="PROSITE" id="PS50240"/>
    </source>
</evidence>
<dbReference type="GO" id="GO:0006508">
    <property type="term" value="P:proteolysis"/>
    <property type="evidence" value="ECO:0007669"/>
    <property type="project" value="InterPro"/>
</dbReference>
<dbReference type="PRINTS" id="PR00722">
    <property type="entry name" value="CHYMOTRYPSIN"/>
</dbReference>
<dbReference type="PANTHER" id="PTHR24260:SF132">
    <property type="entry name" value="PEPTIDASE S1 DOMAIN-CONTAINING PROTEIN"/>
    <property type="match status" value="1"/>
</dbReference>
<evidence type="ECO:0000256" key="1">
    <source>
        <dbReference type="ARBA" id="ARBA00023157"/>
    </source>
</evidence>
<protein>
    <recommendedName>
        <fullName evidence="2">Peptidase S1 domain-containing protein</fullName>
    </recommendedName>
</protein>
<dbReference type="SMART" id="SM00020">
    <property type="entry name" value="Tryp_SPc"/>
    <property type="match status" value="1"/>
</dbReference>
<dbReference type="InterPro" id="IPR001314">
    <property type="entry name" value="Peptidase_S1A"/>
</dbReference>
<sequence length="412" mass="46775">MDDIFGVFRYPITDAPINRVYAGSDAEFAESPYTVFIKFDTPGKVGAITCTGSILNKRWVLTAAHCNYNKTTLRDIYNRIRVFVGDNQHPEGGECIRVELHNMFRHPDYNPHLDLNDIALYKLNTDIDINGSIESVHYKANTVCLPQYDISNLGLNWEREFATGFGWGQLYSTNNMVWRAKVLQRAEVLLEGLNVACNSLLCSRLDWVPEMITRICVGDSGGPLVQYVDRHRSRAVIIGVTSYIWTINNTVLCNANIHSQYWTPVAFHNAPTNRVYSGNDAEFAEAPYTVNIKYDTPGKRVYSGNDAEFAEAPYTVNIKYDTPGKRFASLCTGSILNKRWVLTAAHCNYNYTTLKDIHERVRVFVGDNQNPEGGQSIRVELHNMFLHKNYKPGRDLYDIALYKLNTDINING</sequence>
<organism evidence="3">
    <name type="scientific">Medioppia subpectinata</name>
    <dbReference type="NCBI Taxonomy" id="1979941"/>
    <lineage>
        <taxon>Eukaryota</taxon>
        <taxon>Metazoa</taxon>
        <taxon>Ecdysozoa</taxon>
        <taxon>Arthropoda</taxon>
        <taxon>Chelicerata</taxon>
        <taxon>Arachnida</taxon>
        <taxon>Acari</taxon>
        <taxon>Acariformes</taxon>
        <taxon>Sarcoptiformes</taxon>
        <taxon>Oribatida</taxon>
        <taxon>Brachypylina</taxon>
        <taxon>Oppioidea</taxon>
        <taxon>Oppiidae</taxon>
        <taxon>Medioppia</taxon>
    </lineage>
</organism>
<feature type="domain" description="Peptidase S1" evidence="2">
    <location>
        <begin position="20"/>
        <end position="276"/>
    </location>
</feature>
<dbReference type="InterPro" id="IPR051333">
    <property type="entry name" value="CLIP_Serine_Protease"/>
</dbReference>
<dbReference type="SUPFAM" id="SSF50494">
    <property type="entry name" value="Trypsin-like serine proteases"/>
    <property type="match status" value="2"/>
</dbReference>
<name>A0A7R9KRA1_9ACAR</name>